<evidence type="ECO:0000256" key="3">
    <source>
        <dbReference type="ARBA" id="ARBA00023306"/>
    </source>
</evidence>
<dbReference type="GO" id="GO:0016538">
    <property type="term" value="F:cyclin-dependent protein serine/threonine kinase regulator activity"/>
    <property type="evidence" value="ECO:0007669"/>
    <property type="project" value="InterPro"/>
</dbReference>
<dbReference type="OrthoDB" id="440676at2759"/>
<reference evidence="7" key="1">
    <citation type="journal article" date="2018" name="Nat. Microbiol.">
        <title>Leveraging single-cell genomics to expand the fungal tree of life.</title>
        <authorList>
            <person name="Ahrendt S.R."/>
            <person name="Quandt C.A."/>
            <person name="Ciobanu D."/>
            <person name="Clum A."/>
            <person name="Salamov A."/>
            <person name="Andreopoulos B."/>
            <person name="Cheng J.F."/>
            <person name="Woyke T."/>
            <person name="Pelin A."/>
            <person name="Henrissat B."/>
            <person name="Reynolds N.K."/>
            <person name="Benny G.L."/>
            <person name="Smith M.E."/>
            <person name="James T.Y."/>
            <person name="Grigoriev I.V."/>
        </authorList>
    </citation>
    <scope>NUCLEOTIDE SEQUENCE [LARGE SCALE GENOMIC DNA]</scope>
    <source>
        <strain evidence="7">RSA 1356</strain>
    </source>
</reference>
<dbReference type="EMBL" id="KZ992474">
    <property type="protein sequence ID" value="RKP10029.1"/>
    <property type="molecule type" value="Genomic_DNA"/>
</dbReference>
<dbReference type="Gene3D" id="3.30.170.10">
    <property type="entry name" value="Cyclin-dependent kinase, regulatory subunit"/>
    <property type="match status" value="1"/>
</dbReference>
<sequence>MNGAHAHVGHPLGGRKPTFQQQKELDIEKHQDSIYYSPRYYGEKGAWPAHVTLPKALAKYLPNPLRLLDEDEWRGLGVRQSPGWYHYMVHAPEPHILLFKREKDFQLKYPNGQPA</sequence>
<comment type="similarity">
    <text evidence="1 4">Belongs to the CKS family.</text>
</comment>
<protein>
    <recommendedName>
        <fullName evidence="4">Cyclin-dependent kinases regulatory subunit</fullName>
    </recommendedName>
</protein>
<accession>A0A4V1IX70</accession>
<proteinExistence type="inferred from homology"/>
<evidence type="ECO:0000313" key="6">
    <source>
        <dbReference type="EMBL" id="RKP10029.1"/>
    </source>
</evidence>
<keyword evidence="7" id="KW-1185">Reference proteome</keyword>
<gene>
    <name evidence="6" type="ORF">THASP1DRAFT_13428</name>
</gene>
<dbReference type="PROSITE" id="PS00945">
    <property type="entry name" value="CKS_2"/>
    <property type="match status" value="1"/>
</dbReference>
<evidence type="ECO:0000256" key="2">
    <source>
        <dbReference type="ARBA" id="ARBA00022618"/>
    </source>
</evidence>
<evidence type="ECO:0000256" key="1">
    <source>
        <dbReference type="ARBA" id="ARBA00007782"/>
    </source>
</evidence>
<comment type="function">
    <text evidence="4">Binds to the catalytic subunit of the cyclin dependent kinases and is essential for their biological function.</text>
</comment>
<feature type="region of interest" description="Disordered" evidence="5">
    <location>
        <begin position="1"/>
        <end position="24"/>
    </location>
</feature>
<keyword evidence="2 4" id="KW-0132">Cell division</keyword>
<keyword evidence="3 4" id="KW-0131">Cell cycle</keyword>
<evidence type="ECO:0000256" key="4">
    <source>
        <dbReference type="RuleBase" id="RU311113"/>
    </source>
</evidence>
<dbReference type="GO" id="GO:0051301">
    <property type="term" value="P:cell division"/>
    <property type="evidence" value="ECO:0007669"/>
    <property type="project" value="UniProtKB-UniRule"/>
</dbReference>
<dbReference type="InterPro" id="IPR036858">
    <property type="entry name" value="Cyclin-dep_kinase_reg-sub_sf"/>
</dbReference>
<dbReference type="SUPFAM" id="SSF55637">
    <property type="entry name" value="Cell cycle regulatory proteins"/>
    <property type="match status" value="1"/>
</dbReference>
<dbReference type="STRING" id="78915.A0A4V1IX70"/>
<dbReference type="SMART" id="SM01084">
    <property type="entry name" value="CKS"/>
    <property type="match status" value="1"/>
</dbReference>
<dbReference type="PANTHER" id="PTHR23415">
    <property type="entry name" value="CYCLIN-DEPENDENT KINASES REGULATORY SUBUNIT/60S RIBOSOME SUBUNIT BIOGENESIS PROTEIN NIP7"/>
    <property type="match status" value="1"/>
</dbReference>
<evidence type="ECO:0000313" key="7">
    <source>
        <dbReference type="Proteomes" id="UP000271241"/>
    </source>
</evidence>
<dbReference type="Proteomes" id="UP000271241">
    <property type="component" value="Unassembled WGS sequence"/>
</dbReference>
<evidence type="ECO:0000256" key="5">
    <source>
        <dbReference type="SAM" id="MobiDB-lite"/>
    </source>
</evidence>
<dbReference type="InterPro" id="IPR000789">
    <property type="entry name" value="Cyclin-dep_kinase_reg-sub"/>
</dbReference>
<dbReference type="PRINTS" id="PR00296">
    <property type="entry name" value="CYCLINKINASE"/>
</dbReference>
<organism evidence="6 7">
    <name type="scientific">Thamnocephalis sphaerospora</name>
    <dbReference type="NCBI Taxonomy" id="78915"/>
    <lineage>
        <taxon>Eukaryota</taxon>
        <taxon>Fungi</taxon>
        <taxon>Fungi incertae sedis</taxon>
        <taxon>Zoopagomycota</taxon>
        <taxon>Zoopagomycotina</taxon>
        <taxon>Zoopagomycetes</taxon>
        <taxon>Zoopagales</taxon>
        <taxon>Sigmoideomycetaceae</taxon>
        <taxon>Thamnocephalis</taxon>
    </lineage>
</organism>
<dbReference type="Pfam" id="PF01111">
    <property type="entry name" value="CKS"/>
    <property type="match status" value="1"/>
</dbReference>
<dbReference type="AlphaFoldDB" id="A0A4V1IX70"/>
<name>A0A4V1IX70_9FUNG</name>